<keyword evidence="1" id="KW-0472">Membrane</keyword>
<dbReference type="AlphaFoldDB" id="A0A2G9YDY9"/>
<dbReference type="Proteomes" id="UP000230392">
    <property type="component" value="Unassembled WGS sequence"/>
</dbReference>
<organism evidence="2 3">
    <name type="scientific">bacterium (Candidatus Ratteibacteria) CG23_combo_of_CG06-09_8_20_14_all_48_7</name>
    <dbReference type="NCBI Taxonomy" id="2014292"/>
    <lineage>
        <taxon>Bacteria</taxon>
        <taxon>Candidatus Ratteibacteria</taxon>
    </lineage>
</organism>
<accession>A0A2G9YDY9</accession>
<keyword evidence="1" id="KW-1133">Transmembrane helix</keyword>
<dbReference type="PROSITE" id="PS00018">
    <property type="entry name" value="EF_HAND_1"/>
    <property type="match status" value="1"/>
</dbReference>
<protein>
    <recommendedName>
        <fullName evidence="4">EF-hand domain-containing protein</fullName>
    </recommendedName>
</protein>
<dbReference type="InterPro" id="IPR018247">
    <property type="entry name" value="EF_Hand_1_Ca_BS"/>
</dbReference>
<name>A0A2G9YDY9_9BACT</name>
<proteinExistence type="predicted"/>
<sequence length="181" mass="20587">MPYILVKIAEGEMRKWSRDKVFLVVLGSGLLLSGCAWTWPMKKQTTPANLPPRAIYVPPTEQAVPEFFACNKWEDKDKNGRISDDEWKGIKNAFRTSEDIMFVAYVTAPIGTKVACKFLSPMGEAVYQVEDDVTVYKETNIFQRGTDKVKNWIDKGGPGLWVMEWYVNGELANRTEVSLIQ</sequence>
<dbReference type="EMBL" id="PCRF01000014">
    <property type="protein sequence ID" value="PIP16751.1"/>
    <property type="molecule type" value="Genomic_DNA"/>
</dbReference>
<evidence type="ECO:0000313" key="2">
    <source>
        <dbReference type="EMBL" id="PIP16751.1"/>
    </source>
</evidence>
<gene>
    <name evidence="2" type="ORF">COX46_00310</name>
</gene>
<evidence type="ECO:0000313" key="3">
    <source>
        <dbReference type="Proteomes" id="UP000230392"/>
    </source>
</evidence>
<keyword evidence="1" id="KW-0812">Transmembrane</keyword>
<feature type="transmembrane region" description="Helical" evidence="1">
    <location>
        <begin position="21"/>
        <end position="39"/>
    </location>
</feature>
<reference evidence="2 3" key="1">
    <citation type="submission" date="2017-09" db="EMBL/GenBank/DDBJ databases">
        <title>Depth-based differentiation of microbial function through sediment-hosted aquifers and enrichment of novel symbionts in the deep terrestrial subsurface.</title>
        <authorList>
            <person name="Probst A.J."/>
            <person name="Ladd B."/>
            <person name="Jarett J.K."/>
            <person name="Geller-Mcgrath D.E."/>
            <person name="Sieber C.M."/>
            <person name="Emerson J.B."/>
            <person name="Anantharaman K."/>
            <person name="Thomas B.C."/>
            <person name="Malmstrom R."/>
            <person name="Stieglmeier M."/>
            <person name="Klingl A."/>
            <person name="Woyke T."/>
            <person name="Ryan C.M."/>
            <person name="Banfield J.F."/>
        </authorList>
    </citation>
    <scope>NUCLEOTIDE SEQUENCE [LARGE SCALE GENOMIC DNA]</scope>
    <source>
        <strain evidence="2">CG23_combo_of_CG06-09_8_20_14_all_48_7</strain>
    </source>
</reference>
<evidence type="ECO:0000256" key="1">
    <source>
        <dbReference type="SAM" id="Phobius"/>
    </source>
</evidence>
<dbReference type="PROSITE" id="PS51257">
    <property type="entry name" value="PROKAR_LIPOPROTEIN"/>
    <property type="match status" value="1"/>
</dbReference>
<evidence type="ECO:0008006" key="4">
    <source>
        <dbReference type="Google" id="ProtNLM"/>
    </source>
</evidence>
<comment type="caution">
    <text evidence="2">The sequence shown here is derived from an EMBL/GenBank/DDBJ whole genome shotgun (WGS) entry which is preliminary data.</text>
</comment>